<evidence type="ECO:0000313" key="2">
    <source>
        <dbReference type="EMBL" id="KAK9083151.1"/>
    </source>
</evidence>
<name>A0AAP0DY72_9MAGN</name>
<evidence type="ECO:0000313" key="3">
    <source>
        <dbReference type="Proteomes" id="UP001419268"/>
    </source>
</evidence>
<evidence type="ECO:0000256" key="1">
    <source>
        <dbReference type="SAM" id="MobiDB-lite"/>
    </source>
</evidence>
<keyword evidence="3" id="KW-1185">Reference proteome</keyword>
<comment type="caution">
    <text evidence="2">The sequence shown here is derived from an EMBL/GenBank/DDBJ whole genome shotgun (WGS) entry which is preliminary data.</text>
</comment>
<feature type="compositionally biased region" description="Basic and acidic residues" evidence="1">
    <location>
        <begin position="19"/>
        <end position="41"/>
    </location>
</feature>
<accession>A0AAP0DY72</accession>
<organism evidence="2 3">
    <name type="scientific">Stephania cephalantha</name>
    <dbReference type="NCBI Taxonomy" id="152367"/>
    <lineage>
        <taxon>Eukaryota</taxon>
        <taxon>Viridiplantae</taxon>
        <taxon>Streptophyta</taxon>
        <taxon>Embryophyta</taxon>
        <taxon>Tracheophyta</taxon>
        <taxon>Spermatophyta</taxon>
        <taxon>Magnoliopsida</taxon>
        <taxon>Ranunculales</taxon>
        <taxon>Menispermaceae</taxon>
        <taxon>Menispermoideae</taxon>
        <taxon>Cissampelideae</taxon>
        <taxon>Stephania</taxon>
    </lineage>
</organism>
<dbReference type="EMBL" id="JBBNAG010000013">
    <property type="protein sequence ID" value="KAK9083151.1"/>
    <property type="molecule type" value="Genomic_DNA"/>
</dbReference>
<feature type="region of interest" description="Disordered" evidence="1">
    <location>
        <begin position="1"/>
        <end position="138"/>
    </location>
</feature>
<dbReference type="Proteomes" id="UP001419268">
    <property type="component" value="Unassembled WGS sequence"/>
</dbReference>
<protein>
    <submittedName>
        <fullName evidence="2">Uncharacterized protein</fullName>
    </submittedName>
</protein>
<gene>
    <name evidence="2" type="ORF">Scep_029622</name>
</gene>
<reference evidence="2 3" key="1">
    <citation type="submission" date="2024-01" db="EMBL/GenBank/DDBJ databases">
        <title>Genome assemblies of Stephania.</title>
        <authorList>
            <person name="Yang L."/>
        </authorList>
    </citation>
    <scope>NUCLEOTIDE SEQUENCE [LARGE SCALE GENOMIC DNA]</scope>
    <source>
        <strain evidence="2">JXDWG</strain>
        <tissue evidence="2">Leaf</tissue>
    </source>
</reference>
<dbReference type="AlphaFoldDB" id="A0AAP0DY72"/>
<proteinExistence type="predicted"/>
<sequence length="138" mass="14776">MTVKRAATARGNDRPAGGEQRRREARTDQREARSLDGREASKAASARGDSRHGRRKLAAPEEAIRAGRKRAAVAGATADSGERPAAAWRNRHSRGVLASKLQRSAGYIPHRPTDDGLVAPDGETDAEANASETKRDGK</sequence>